<evidence type="ECO:0000259" key="5">
    <source>
        <dbReference type="SMART" id="SM00418"/>
    </source>
</evidence>
<name>A0ABW1NTN4_9ACTN</name>
<evidence type="ECO:0000256" key="2">
    <source>
        <dbReference type="ARBA" id="ARBA00023125"/>
    </source>
</evidence>
<evidence type="ECO:0000256" key="4">
    <source>
        <dbReference type="SAM" id="MobiDB-lite"/>
    </source>
</evidence>
<dbReference type="SMART" id="SM00418">
    <property type="entry name" value="HTH_ARSR"/>
    <property type="match status" value="1"/>
</dbReference>
<keyword evidence="1" id="KW-0805">Transcription regulation</keyword>
<sequence length="238" mass="25682">MDTLENRLAALERRVERLEQHTPETHQGDTTPRRLADTVLAPPGDPAESPTEKAAGPQAADTAKPRTATRPRARDAAGDTAETRPGGGASLRLLDRMREHIGARGEPSGRIAYVGAAGLDSREYLWAREHEVSDLIATDRPATAAMLECLGSPARLALLTALTERPRTRAELQEALGETSTGHLYHHLRELQSAGLLVQRRRGEYELAPHALIPLLTVIAATHDLTANADRAATEAEG</sequence>
<dbReference type="PANTHER" id="PTHR33154">
    <property type="entry name" value="TRANSCRIPTIONAL REGULATOR, ARSR FAMILY"/>
    <property type="match status" value="1"/>
</dbReference>
<organism evidence="6 7">
    <name type="scientific">Sphaerisporangium aureirubrum</name>
    <dbReference type="NCBI Taxonomy" id="1544736"/>
    <lineage>
        <taxon>Bacteria</taxon>
        <taxon>Bacillati</taxon>
        <taxon>Actinomycetota</taxon>
        <taxon>Actinomycetes</taxon>
        <taxon>Streptosporangiales</taxon>
        <taxon>Streptosporangiaceae</taxon>
        <taxon>Sphaerisporangium</taxon>
    </lineage>
</organism>
<dbReference type="InterPro" id="IPR011991">
    <property type="entry name" value="ArsR-like_HTH"/>
</dbReference>
<dbReference type="Proteomes" id="UP001596137">
    <property type="component" value="Unassembled WGS sequence"/>
</dbReference>
<dbReference type="InterPro" id="IPR036390">
    <property type="entry name" value="WH_DNA-bd_sf"/>
</dbReference>
<evidence type="ECO:0000256" key="1">
    <source>
        <dbReference type="ARBA" id="ARBA00023015"/>
    </source>
</evidence>
<dbReference type="CDD" id="cd00090">
    <property type="entry name" value="HTH_ARSR"/>
    <property type="match status" value="1"/>
</dbReference>
<dbReference type="Gene3D" id="1.10.10.10">
    <property type="entry name" value="Winged helix-like DNA-binding domain superfamily/Winged helix DNA-binding domain"/>
    <property type="match status" value="1"/>
</dbReference>
<feature type="compositionally biased region" description="Low complexity" evidence="4">
    <location>
        <begin position="59"/>
        <end position="70"/>
    </location>
</feature>
<comment type="caution">
    <text evidence="6">The sequence shown here is derived from an EMBL/GenBank/DDBJ whole genome shotgun (WGS) entry which is preliminary data.</text>
</comment>
<feature type="region of interest" description="Disordered" evidence="4">
    <location>
        <begin position="15"/>
        <end position="90"/>
    </location>
</feature>
<evidence type="ECO:0000256" key="3">
    <source>
        <dbReference type="ARBA" id="ARBA00023163"/>
    </source>
</evidence>
<feature type="domain" description="HTH arsR-type" evidence="5">
    <location>
        <begin position="145"/>
        <end position="224"/>
    </location>
</feature>
<keyword evidence="2" id="KW-0238">DNA-binding</keyword>
<dbReference type="InterPro" id="IPR001845">
    <property type="entry name" value="HTH_ArsR_DNA-bd_dom"/>
</dbReference>
<dbReference type="EMBL" id="JBHSRF010000077">
    <property type="protein sequence ID" value="MFC6086099.1"/>
    <property type="molecule type" value="Genomic_DNA"/>
</dbReference>
<gene>
    <name evidence="6" type="ORF">ACFP1K_33370</name>
</gene>
<keyword evidence="3" id="KW-0804">Transcription</keyword>
<dbReference type="InterPro" id="IPR036388">
    <property type="entry name" value="WH-like_DNA-bd_sf"/>
</dbReference>
<keyword evidence="7" id="KW-1185">Reference proteome</keyword>
<dbReference type="Pfam" id="PF12840">
    <property type="entry name" value="HTH_20"/>
    <property type="match status" value="1"/>
</dbReference>
<feature type="compositionally biased region" description="Basic and acidic residues" evidence="4">
    <location>
        <begin position="15"/>
        <end position="36"/>
    </location>
</feature>
<dbReference type="RefSeq" id="WP_380760947.1">
    <property type="nucleotide sequence ID" value="NZ_JBHSRF010000077.1"/>
</dbReference>
<dbReference type="InterPro" id="IPR051081">
    <property type="entry name" value="HTH_MetalResp_TranReg"/>
</dbReference>
<evidence type="ECO:0000313" key="7">
    <source>
        <dbReference type="Proteomes" id="UP001596137"/>
    </source>
</evidence>
<proteinExistence type="predicted"/>
<evidence type="ECO:0000313" key="6">
    <source>
        <dbReference type="EMBL" id="MFC6086099.1"/>
    </source>
</evidence>
<protein>
    <submittedName>
        <fullName evidence="6">Helix-turn-helix domain-containing protein</fullName>
    </submittedName>
</protein>
<reference evidence="7" key="1">
    <citation type="journal article" date="2019" name="Int. J. Syst. Evol. Microbiol.">
        <title>The Global Catalogue of Microorganisms (GCM) 10K type strain sequencing project: providing services to taxonomists for standard genome sequencing and annotation.</title>
        <authorList>
            <consortium name="The Broad Institute Genomics Platform"/>
            <consortium name="The Broad Institute Genome Sequencing Center for Infectious Disease"/>
            <person name="Wu L."/>
            <person name="Ma J."/>
        </authorList>
    </citation>
    <scope>NUCLEOTIDE SEQUENCE [LARGE SCALE GENOMIC DNA]</scope>
    <source>
        <strain evidence="7">JCM 30346</strain>
    </source>
</reference>
<dbReference type="SUPFAM" id="SSF46785">
    <property type="entry name" value="Winged helix' DNA-binding domain"/>
    <property type="match status" value="1"/>
</dbReference>
<dbReference type="PANTHER" id="PTHR33154:SF18">
    <property type="entry name" value="ARSENICAL RESISTANCE OPERON REPRESSOR"/>
    <property type="match status" value="1"/>
</dbReference>
<accession>A0ABW1NTN4</accession>